<dbReference type="Proteomes" id="UP000681720">
    <property type="component" value="Unassembled WGS sequence"/>
</dbReference>
<evidence type="ECO:0000313" key="3">
    <source>
        <dbReference type="EMBL" id="CAF5009035.1"/>
    </source>
</evidence>
<accession>A0A8S3DGD2</accession>
<dbReference type="EMBL" id="CAJOBJ010210334">
    <property type="protein sequence ID" value="CAF5009035.1"/>
    <property type="molecule type" value="Genomic_DNA"/>
</dbReference>
<feature type="non-terminal residue" evidence="3">
    <location>
        <position position="46"/>
    </location>
</feature>
<evidence type="ECO:0000313" key="4">
    <source>
        <dbReference type="Proteomes" id="UP000681720"/>
    </source>
</evidence>
<proteinExistence type="predicted"/>
<feature type="region of interest" description="Disordered" evidence="1">
    <location>
        <begin position="1"/>
        <end position="46"/>
    </location>
</feature>
<feature type="compositionally biased region" description="Low complexity" evidence="1">
    <location>
        <begin position="28"/>
        <end position="38"/>
    </location>
</feature>
<evidence type="ECO:0000256" key="1">
    <source>
        <dbReference type="SAM" id="MobiDB-lite"/>
    </source>
</evidence>
<dbReference type="Proteomes" id="UP000681967">
    <property type="component" value="Unassembled WGS sequence"/>
</dbReference>
<reference evidence="3" key="1">
    <citation type="submission" date="2021-02" db="EMBL/GenBank/DDBJ databases">
        <authorList>
            <person name="Nowell W R."/>
        </authorList>
    </citation>
    <scope>NUCLEOTIDE SEQUENCE</scope>
</reference>
<gene>
    <name evidence="2" type="ORF">BYL167_LOCUS45244</name>
    <name evidence="3" type="ORF">GIL414_LOCUS57749</name>
</gene>
<name>A0A8S3DGD2_9BILA</name>
<dbReference type="AlphaFoldDB" id="A0A8S3DGD2"/>
<sequence>MSITTNNHSRSVPITFISQTTALPPTGNKNNNNNNNENTTPKANFT</sequence>
<comment type="caution">
    <text evidence="3">The sequence shown here is derived from an EMBL/GenBank/DDBJ whole genome shotgun (WGS) entry which is preliminary data.</text>
</comment>
<organism evidence="3 4">
    <name type="scientific">Rotaria magnacalcarata</name>
    <dbReference type="NCBI Taxonomy" id="392030"/>
    <lineage>
        <taxon>Eukaryota</taxon>
        <taxon>Metazoa</taxon>
        <taxon>Spiralia</taxon>
        <taxon>Gnathifera</taxon>
        <taxon>Rotifera</taxon>
        <taxon>Eurotatoria</taxon>
        <taxon>Bdelloidea</taxon>
        <taxon>Philodinida</taxon>
        <taxon>Philodinidae</taxon>
        <taxon>Rotaria</taxon>
    </lineage>
</organism>
<feature type="compositionally biased region" description="Polar residues" evidence="1">
    <location>
        <begin position="1"/>
        <end position="23"/>
    </location>
</feature>
<evidence type="ECO:0000313" key="2">
    <source>
        <dbReference type="EMBL" id="CAF4730342.1"/>
    </source>
</evidence>
<protein>
    <submittedName>
        <fullName evidence="3">Uncharacterized protein</fullName>
    </submittedName>
</protein>
<dbReference type="EMBL" id="CAJOBH010124920">
    <property type="protein sequence ID" value="CAF4730342.1"/>
    <property type="molecule type" value="Genomic_DNA"/>
</dbReference>